<dbReference type="OrthoDB" id="158672at2759"/>
<dbReference type="AlphaFoldDB" id="A0A9P6VW51"/>
<dbReference type="InterPro" id="IPR001757">
    <property type="entry name" value="P_typ_ATPase"/>
</dbReference>
<dbReference type="PRINTS" id="PR00119">
    <property type="entry name" value="CATATPASE"/>
</dbReference>
<evidence type="ECO:0000256" key="6">
    <source>
        <dbReference type="ARBA" id="ARBA00022967"/>
    </source>
</evidence>
<dbReference type="PANTHER" id="PTHR43294:SF21">
    <property type="entry name" value="CATION TRANSPORTING ATPASE"/>
    <property type="match status" value="1"/>
</dbReference>
<evidence type="ECO:0000256" key="9">
    <source>
        <dbReference type="SAM" id="Phobius"/>
    </source>
</evidence>
<keyword evidence="2" id="KW-1003">Cell membrane</keyword>
<dbReference type="SUPFAM" id="SSF56784">
    <property type="entry name" value="HAD-like"/>
    <property type="match status" value="1"/>
</dbReference>
<feature type="transmembrane region" description="Helical" evidence="9">
    <location>
        <begin position="991"/>
        <end position="1008"/>
    </location>
</feature>
<feature type="transmembrane region" description="Helical" evidence="9">
    <location>
        <begin position="352"/>
        <end position="375"/>
    </location>
</feature>
<dbReference type="FunFam" id="3.40.50.1000:FF:000083">
    <property type="entry name" value="Sodium/potassium-transporting ATPase subunit alpha"/>
    <property type="match status" value="1"/>
</dbReference>
<dbReference type="InterPro" id="IPR023214">
    <property type="entry name" value="HAD_sf"/>
</dbReference>
<evidence type="ECO:0000256" key="1">
    <source>
        <dbReference type="ARBA" id="ARBA00004651"/>
    </source>
</evidence>
<evidence type="ECO:0000256" key="7">
    <source>
        <dbReference type="ARBA" id="ARBA00022989"/>
    </source>
</evidence>
<dbReference type="SUPFAM" id="SSF81665">
    <property type="entry name" value="Calcium ATPase, transmembrane domain M"/>
    <property type="match status" value="1"/>
</dbReference>
<dbReference type="Gene3D" id="3.40.50.1000">
    <property type="entry name" value="HAD superfamily/HAD-like"/>
    <property type="match status" value="1"/>
</dbReference>
<dbReference type="Gene3D" id="3.40.1110.10">
    <property type="entry name" value="Calcium-transporting ATPase, cytoplasmic domain N"/>
    <property type="match status" value="1"/>
</dbReference>
<feature type="transmembrane region" description="Helical" evidence="9">
    <location>
        <begin position="1029"/>
        <end position="1050"/>
    </location>
</feature>
<keyword evidence="5" id="KW-0067">ATP-binding</keyword>
<evidence type="ECO:0000256" key="4">
    <source>
        <dbReference type="ARBA" id="ARBA00022741"/>
    </source>
</evidence>
<comment type="subcellular location">
    <subcellularLocation>
        <location evidence="1">Cell membrane</location>
        <topology evidence="1">Multi-pass membrane protein</topology>
    </subcellularLocation>
</comment>
<comment type="caution">
    <text evidence="11">The sequence shown here is derived from an EMBL/GenBank/DDBJ whole genome shotgun (WGS) entry which is preliminary data.</text>
</comment>
<dbReference type="SFLD" id="SFLDG00002">
    <property type="entry name" value="C1.7:_P-type_atpase_like"/>
    <property type="match status" value="1"/>
</dbReference>
<dbReference type="GO" id="GO:0036376">
    <property type="term" value="P:sodium ion export across plasma membrane"/>
    <property type="evidence" value="ECO:0007669"/>
    <property type="project" value="TreeGrafter"/>
</dbReference>
<dbReference type="InterPro" id="IPR036412">
    <property type="entry name" value="HAD-like_sf"/>
</dbReference>
<feature type="domain" description="Cation-transporting P-type ATPase N-terminal" evidence="10">
    <location>
        <begin position="105"/>
        <end position="178"/>
    </location>
</feature>
<evidence type="ECO:0000259" key="10">
    <source>
        <dbReference type="SMART" id="SM00831"/>
    </source>
</evidence>
<evidence type="ECO:0000256" key="8">
    <source>
        <dbReference type="ARBA" id="ARBA00023136"/>
    </source>
</evidence>
<dbReference type="Pfam" id="PF00689">
    <property type="entry name" value="Cation_ATPase_C"/>
    <property type="match status" value="1"/>
</dbReference>
<dbReference type="NCBIfam" id="TIGR01494">
    <property type="entry name" value="ATPase_P-type"/>
    <property type="match status" value="2"/>
</dbReference>
<dbReference type="SMART" id="SM00831">
    <property type="entry name" value="Cation_ATPase_N"/>
    <property type="match status" value="1"/>
</dbReference>
<proteinExistence type="predicted"/>
<dbReference type="InterPro" id="IPR023298">
    <property type="entry name" value="ATPase_P-typ_TM_dom_sf"/>
</dbReference>
<dbReference type="Gene3D" id="2.70.150.10">
    <property type="entry name" value="Calcium-transporting ATPase, cytoplasmic transduction domain A"/>
    <property type="match status" value="1"/>
</dbReference>
<dbReference type="GO" id="GO:0005391">
    <property type="term" value="F:P-type sodium:potassium-exchanging transporter activity"/>
    <property type="evidence" value="ECO:0007669"/>
    <property type="project" value="TreeGrafter"/>
</dbReference>
<dbReference type="Pfam" id="PF13246">
    <property type="entry name" value="Cation_ATPase"/>
    <property type="match status" value="1"/>
</dbReference>
<organism evidence="11 12">
    <name type="scientific">Rhodotorula mucilaginosa</name>
    <name type="common">Yeast</name>
    <name type="synonym">Rhodotorula rubra</name>
    <dbReference type="NCBI Taxonomy" id="5537"/>
    <lineage>
        <taxon>Eukaryota</taxon>
        <taxon>Fungi</taxon>
        <taxon>Dikarya</taxon>
        <taxon>Basidiomycota</taxon>
        <taxon>Pucciniomycotina</taxon>
        <taxon>Microbotryomycetes</taxon>
        <taxon>Sporidiobolales</taxon>
        <taxon>Sporidiobolaceae</taxon>
        <taxon>Rhodotorula</taxon>
    </lineage>
</organism>
<dbReference type="Pfam" id="PF00690">
    <property type="entry name" value="Cation_ATPase_N"/>
    <property type="match status" value="1"/>
</dbReference>
<evidence type="ECO:0000313" key="11">
    <source>
        <dbReference type="EMBL" id="KAG0655828.1"/>
    </source>
</evidence>
<gene>
    <name evidence="11" type="ORF">C6P46_000680</name>
</gene>
<accession>A0A9P6VW51</accession>
<evidence type="ECO:0000256" key="5">
    <source>
        <dbReference type="ARBA" id="ARBA00022840"/>
    </source>
</evidence>
<dbReference type="Pfam" id="PF00122">
    <property type="entry name" value="E1-E2_ATPase"/>
    <property type="match status" value="1"/>
</dbReference>
<dbReference type="GO" id="GO:0006883">
    <property type="term" value="P:intracellular sodium ion homeostasis"/>
    <property type="evidence" value="ECO:0007669"/>
    <property type="project" value="TreeGrafter"/>
</dbReference>
<keyword evidence="12" id="KW-1185">Reference proteome</keyword>
<dbReference type="PANTHER" id="PTHR43294">
    <property type="entry name" value="SODIUM/POTASSIUM-TRANSPORTING ATPASE SUBUNIT ALPHA"/>
    <property type="match status" value="1"/>
</dbReference>
<dbReference type="SFLD" id="SFLDF00027">
    <property type="entry name" value="p-type_atpase"/>
    <property type="match status" value="1"/>
</dbReference>
<keyword evidence="7 9" id="KW-1133">Transmembrane helix</keyword>
<dbReference type="InterPro" id="IPR004014">
    <property type="entry name" value="ATPase_P-typ_cation-transptr_N"/>
</dbReference>
<protein>
    <recommendedName>
        <fullName evidence="10">Cation-transporting P-type ATPase N-terminal domain-containing protein</fullName>
    </recommendedName>
</protein>
<dbReference type="InterPro" id="IPR018303">
    <property type="entry name" value="ATPase_P-typ_P_site"/>
</dbReference>
<dbReference type="InterPro" id="IPR050510">
    <property type="entry name" value="Cation_transp_ATPase_P-type"/>
</dbReference>
<keyword evidence="8 9" id="KW-0472">Membrane</keyword>
<dbReference type="InterPro" id="IPR023299">
    <property type="entry name" value="ATPase_P-typ_cyto_dom_N"/>
</dbReference>
<dbReference type="SUPFAM" id="SSF81653">
    <property type="entry name" value="Calcium ATPase, transduction domain A"/>
    <property type="match status" value="1"/>
</dbReference>
<keyword evidence="4" id="KW-0547">Nucleotide-binding</keyword>
<dbReference type="InterPro" id="IPR006068">
    <property type="entry name" value="ATPase_P-typ_cation-transptr_C"/>
</dbReference>
<dbReference type="GO" id="GO:0005524">
    <property type="term" value="F:ATP binding"/>
    <property type="evidence" value="ECO:0007669"/>
    <property type="project" value="UniProtKB-KW"/>
</dbReference>
<dbReference type="Gene3D" id="1.20.1110.10">
    <property type="entry name" value="Calcium-transporting ATPase, transmembrane domain"/>
    <property type="match status" value="1"/>
</dbReference>
<dbReference type="SFLD" id="SFLDS00003">
    <property type="entry name" value="Haloacid_Dehalogenase"/>
    <property type="match status" value="1"/>
</dbReference>
<dbReference type="SUPFAM" id="SSF81660">
    <property type="entry name" value="Metal cation-transporting ATPase, ATP-binding domain N"/>
    <property type="match status" value="1"/>
</dbReference>
<dbReference type="EMBL" id="PUHQ01000110">
    <property type="protein sequence ID" value="KAG0655828.1"/>
    <property type="molecule type" value="Genomic_DNA"/>
</dbReference>
<keyword evidence="6" id="KW-1278">Translocase</keyword>
<sequence>MSTSFKFSDDLESATSRATTIVPAMPILAPVESRAGPRHQRTISGSRRLERIPSIQLPAPVAPRARLPGEFRTLSLHVTETHTEAKSAQKRARKSKDIDDIASLEWHSLSTEEVAQRLGVSPTAGLDPDIAARRLSKDGKNIITPPRINWFTKIFWYFFGGFGSLLTVAAILCFIAWKPLGNPNPQASNLALGVVLLIVVLLQAAFNAAQDFSTSRTMSSIKSVLPTDVHVLRDGKAIEVPAEQLVMGDVVLVKAGDKVAADLRMIRVSSDAKFDRSILTGESLPVGATEKMTETNYMETRNIALAGTLCTEGTVTGIVVGRGNDTVFGRIAKAAGGPRPVRSTMQVEITRFVCIIGGLAATVVVIIVIAWAAWLRRDHPGFISTPTLIIDCVSVAVAFIPEGLPFCVTMSLSVMAGQMKRKGVLCKALTTVESLGAVNVLASDKTGTLTQNKMSAVDIAIGSSSFTVTEARRGDTSARGAIEQLVAVAGICNEAHFSESEPDMPPETRKVNGDATDTGLLRFAESVSSVSQLRSSVVEEDKLSFNSKNKFAVKLVAPVAETKPLSSVFAEGEEFVLLAKGAPDVLMRNCTSILLADGSVQAFDEVAKEQLVALQSSFASRGQRVLLFARRSVSRAEHSARAGSSEEKLVALVSELTVVGLVALVDPPKHDSRETVETCRRAGIRFFMVTGDFALTAAAIAREIGIITSPPHAVQSFDDLVNGRSTEVEKKCDLPVDSADEPDREYSSLVLSGPDMLKLTDEQWLKVLKFDEIVFARTTPQQKLQIVRRFQDDGCTVAVTGDGVNDSPALKRADVGIAVAGGSEVAMEAADLVLLDDFSAIITGIESGRRCYENLKASCGYLLPAGSFCELMPVLLNVFFGLPQALSNIQMIIICAITDPLPALSLIYEKSEADLLLQAPRDRKKDRLVDWRLLLQAYGFLGLLESLTAMTGAFYFGFHRHGIPFSALWLKFGNYDVDPDLLAEATNRAQSIYFFNLVIMQWFNLLSTRTRRLSIFQQDPIFNPRTRNLRLFPAMLMALCLAVFFSYIPFFQKTFLTRGVAVEYYFLPMAYGLGLLALDEVRKWSVRRWPHGITARIAW</sequence>
<name>A0A9P6VW51_RHOMI</name>
<feature type="transmembrane region" description="Helical" evidence="9">
    <location>
        <begin position="154"/>
        <end position="177"/>
    </location>
</feature>
<evidence type="ECO:0000256" key="3">
    <source>
        <dbReference type="ARBA" id="ARBA00022692"/>
    </source>
</evidence>
<dbReference type="InterPro" id="IPR059000">
    <property type="entry name" value="ATPase_P-type_domA"/>
</dbReference>
<reference evidence="11 12" key="1">
    <citation type="submission" date="2020-11" db="EMBL/GenBank/DDBJ databases">
        <title>Kefir isolates.</title>
        <authorList>
            <person name="Marcisauskas S."/>
            <person name="Kim Y."/>
            <person name="Blasche S."/>
        </authorList>
    </citation>
    <scope>NUCLEOTIDE SEQUENCE [LARGE SCALE GENOMIC DNA]</scope>
    <source>
        <strain evidence="11 12">KR</strain>
    </source>
</reference>
<dbReference type="GO" id="GO:0030007">
    <property type="term" value="P:intracellular potassium ion homeostasis"/>
    <property type="evidence" value="ECO:0007669"/>
    <property type="project" value="TreeGrafter"/>
</dbReference>
<feature type="transmembrane region" description="Helical" evidence="9">
    <location>
        <begin position="189"/>
        <end position="209"/>
    </location>
</feature>
<dbReference type="GO" id="GO:1902600">
    <property type="term" value="P:proton transmembrane transport"/>
    <property type="evidence" value="ECO:0007669"/>
    <property type="project" value="TreeGrafter"/>
</dbReference>
<dbReference type="GO" id="GO:0005886">
    <property type="term" value="C:plasma membrane"/>
    <property type="evidence" value="ECO:0007669"/>
    <property type="project" value="UniProtKB-SubCell"/>
</dbReference>
<evidence type="ECO:0000256" key="2">
    <source>
        <dbReference type="ARBA" id="ARBA00022475"/>
    </source>
</evidence>
<dbReference type="PROSITE" id="PS00154">
    <property type="entry name" value="ATPASE_E1_E2"/>
    <property type="match status" value="1"/>
</dbReference>
<keyword evidence="3 9" id="KW-0812">Transmembrane</keyword>
<feature type="transmembrane region" description="Helical" evidence="9">
    <location>
        <begin position="1062"/>
        <end position="1078"/>
    </location>
</feature>
<dbReference type="GO" id="GO:1990573">
    <property type="term" value="P:potassium ion import across plasma membrane"/>
    <property type="evidence" value="ECO:0007669"/>
    <property type="project" value="TreeGrafter"/>
</dbReference>
<feature type="transmembrane region" description="Helical" evidence="9">
    <location>
        <begin position="933"/>
        <end position="958"/>
    </location>
</feature>
<dbReference type="PRINTS" id="PR00121">
    <property type="entry name" value="NAKATPASE"/>
</dbReference>
<dbReference type="Proteomes" id="UP000777482">
    <property type="component" value="Unassembled WGS sequence"/>
</dbReference>
<dbReference type="InterPro" id="IPR044492">
    <property type="entry name" value="P_typ_ATPase_HD_dom"/>
</dbReference>
<evidence type="ECO:0000313" key="12">
    <source>
        <dbReference type="Proteomes" id="UP000777482"/>
    </source>
</evidence>
<dbReference type="InterPro" id="IPR008250">
    <property type="entry name" value="ATPase_P-typ_transduc_dom_A_sf"/>
</dbReference>
<dbReference type="GO" id="GO:0016887">
    <property type="term" value="F:ATP hydrolysis activity"/>
    <property type="evidence" value="ECO:0007669"/>
    <property type="project" value="InterPro"/>
</dbReference>
<feature type="transmembrane region" description="Helical" evidence="9">
    <location>
        <begin position="859"/>
        <end position="882"/>
    </location>
</feature>